<feature type="transmembrane region" description="Helical" evidence="9">
    <location>
        <begin position="236"/>
        <end position="253"/>
    </location>
</feature>
<reference evidence="12 13" key="1">
    <citation type="submission" date="2019-01" db="EMBL/GenBank/DDBJ databases">
        <title>Sequencing of cultivated peanut Arachis hypogaea provides insights into genome evolution and oil improvement.</title>
        <authorList>
            <person name="Chen X."/>
        </authorList>
    </citation>
    <scope>NUCLEOTIDE SEQUENCE [LARGE SCALE GENOMIC DNA]</scope>
    <source>
        <strain evidence="13">cv. Fuhuasheng</strain>
        <tissue evidence="12">Leaves</tissue>
    </source>
</reference>
<gene>
    <name evidence="12" type="ORF">Ahy_A07g037291</name>
</gene>
<evidence type="ECO:0000256" key="6">
    <source>
        <dbReference type="ARBA" id="ARBA00022989"/>
    </source>
</evidence>
<dbReference type="Pfam" id="PF01699">
    <property type="entry name" value="Na_Ca_ex"/>
    <property type="match status" value="2"/>
</dbReference>
<dbReference type="AlphaFoldDB" id="A0A445CID3"/>
<feature type="transmembrane region" description="Helical" evidence="9">
    <location>
        <begin position="527"/>
        <end position="550"/>
    </location>
</feature>
<dbReference type="Proteomes" id="UP000289738">
    <property type="component" value="Chromosome A07"/>
</dbReference>
<dbReference type="InterPro" id="IPR004713">
    <property type="entry name" value="CaH_exchang"/>
</dbReference>
<feature type="transmembrane region" description="Helical" evidence="9">
    <location>
        <begin position="265"/>
        <end position="287"/>
    </location>
</feature>
<dbReference type="GO" id="GO:0005509">
    <property type="term" value="F:calcium ion binding"/>
    <property type="evidence" value="ECO:0007669"/>
    <property type="project" value="InterPro"/>
</dbReference>
<dbReference type="InterPro" id="IPR018247">
    <property type="entry name" value="EF_Hand_1_Ca_BS"/>
</dbReference>
<dbReference type="SMART" id="SM00054">
    <property type="entry name" value="EFh"/>
    <property type="match status" value="2"/>
</dbReference>
<dbReference type="PANTHER" id="PTHR31503:SF36">
    <property type="entry name" value="SODIUM_CALCIUM EXCHANGER MEMBRANE REGION DOMAIN-CONTAINING PROTEIN"/>
    <property type="match status" value="1"/>
</dbReference>
<dbReference type="InterPro" id="IPR002048">
    <property type="entry name" value="EF_hand_dom"/>
</dbReference>
<dbReference type="InterPro" id="IPR011992">
    <property type="entry name" value="EF-hand-dom_pair"/>
</dbReference>
<keyword evidence="2" id="KW-0813">Transport</keyword>
<feature type="transmembrane region" description="Helical" evidence="9">
    <location>
        <begin position="164"/>
        <end position="184"/>
    </location>
</feature>
<feature type="transmembrane region" description="Helical" evidence="9">
    <location>
        <begin position="582"/>
        <end position="604"/>
    </location>
</feature>
<dbReference type="Pfam" id="PF13499">
    <property type="entry name" value="EF-hand_7"/>
    <property type="match status" value="1"/>
</dbReference>
<proteinExistence type="predicted"/>
<dbReference type="PROSITE" id="PS00018">
    <property type="entry name" value="EF_HAND_1"/>
    <property type="match status" value="1"/>
</dbReference>
<dbReference type="InterPro" id="IPR004837">
    <property type="entry name" value="NaCa_Exmemb"/>
</dbReference>
<keyword evidence="4 9" id="KW-0812">Transmembrane</keyword>
<comment type="caution">
    <text evidence="12">The sequence shown here is derived from an EMBL/GenBank/DDBJ whole genome shotgun (WGS) entry which is preliminary data.</text>
</comment>
<evidence type="ECO:0000313" key="12">
    <source>
        <dbReference type="EMBL" id="RYR50660.1"/>
    </source>
</evidence>
<evidence type="ECO:0000256" key="5">
    <source>
        <dbReference type="ARBA" id="ARBA00022837"/>
    </source>
</evidence>
<dbReference type="GO" id="GO:0012505">
    <property type="term" value="C:endomembrane system"/>
    <property type="evidence" value="ECO:0007669"/>
    <property type="project" value="UniProtKB-SubCell"/>
</dbReference>
<evidence type="ECO:0000259" key="11">
    <source>
        <dbReference type="PROSITE" id="PS50222"/>
    </source>
</evidence>
<dbReference type="FunFam" id="1.10.238.10:FF:000517">
    <property type="entry name" value="Sodium/calcium exchanger family protein / calcium-binding EF hand family protein"/>
    <property type="match status" value="1"/>
</dbReference>
<dbReference type="CDD" id="cd00051">
    <property type="entry name" value="EFh"/>
    <property type="match status" value="1"/>
</dbReference>
<dbReference type="SUPFAM" id="SSF47473">
    <property type="entry name" value="EF-hand"/>
    <property type="match status" value="1"/>
</dbReference>
<evidence type="ECO:0000256" key="7">
    <source>
        <dbReference type="ARBA" id="ARBA00023065"/>
    </source>
</evidence>
<protein>
    <recommendedName>
        <fullName evidence="11">EF-hand domain-containing protein</fullName>
    </recommendedName>
</protein>
<feature type="chain" id="PRO_5019301069" description="EF-hand domain-containing protein" evidence="10">
    <location>
        <begin position="27"/>
        <end position="611"/>
    </location>
</feature>
<evidence type="ECO:0000256" key="10">
    <source>
        <dbReference type="SAM" id="SignalP"/>
    </source>
</evidence>
<dbReference type="GO" id="GO:0016020">
    <property type="term" value="C:membrane"/>
    <property type="evidence" value="ECO:0007669"/>
    <property type="project" value="InterPro"/>
</dbReference>
<accession>A0A445CID3</accession>
<evidence type="ECO:0000256" key="4">
    <source>
        <dbReference type="ARBA" id="ARBA00022692"/>
    </source>
</evidence>
<evidence type="ECO:0000256" key="8">
    <source>
        <dbReference type="ARBA" id="ARBA00023136"/>
    </source>
</evidence>
<keyword evidence="13" id="KW-1185">Reference proteome</keyword>
<keyword evidence="6 9" id="KW-1133">Transmembrane helix</keyword>
<keyword evidence="3" id="KW-0050">Antiport</keyword>
<keyword evidence="8 9" id="KW-0472">Membrane</keyword>
<evidence type="ECO:0000256" key="1">
    <source>
        <dbReference type="ARBA" id="ARBA00004127"/>
    </source>
</evidence>
<dbReference type="PANTHER" id="PTHR31503">
    <property type="entry name" value="VACUOLAR CALCIUM ION TRANSPORTER"/>
    <property type="match status" value="1"/>
</dbReference>
<keyword evidence="10" id="KW-0732">Signal</keyword>
<keyword evidence="7" id="KW-0406">Ion transport</keyword>
<name>A0A445CID3_ARAHY</name>
<feature type="domain" description="EF-hand" evidence="11">
    <location>
        <begin position="327"/>
        <end position="362"/>
    </location>
</feature>
<dbReference type="Gene3D" id="1.10.238.10">
    <property type="entry name" value="EF-hand"/>
    <property type="match status" value="1"/>
</dbReference>
<dbReference type="STRING" id="3818.A0A445CID3"/>
<feature type="transmembrane region" description="Helical" evidence="9">
    <location>
        <begin position="489"/>
        <end position="515"/>
    </location>
</feature>
<feature type="transmembrane region" description="Helical" evidence="9">
    <location>
        <begin position="458"/>
        <end position="477"/>
    </location>
</feature>
<evidence type="ECO:0000256" key="2">
    <source>
        <dbReference type="ARBA" id="ARBA00022448"/>
    </source>
</evidence>
<keyword evidence="5" id="KW-0106">Calcium</keyword>
<feature type="transmembrane region" description="Helical" evidence="9">
    <location>
        <begin position="556"/>
        <end position="575"/>
    </location>
</feature>
<evidence type="ECO:0000256" key="9">
    <source>
        <dbReference type="SAM" id="Phobius"/>
    </source>
</evidence>
<feature type="signal peptide" evidence="10">
    <location>
        <begin position="1"/>
        <end position="26"/>
    </location>
</feature>
<evidence type="ECO:0000313" key="13">
    <source>
        <dbReference type="Proteomes" id="UP000289738"/>
    </source>
</evidence>
<dbReference type="GO" id="GO:0006874">
    <property type="term" value="P:intracellular calcium ion homeostasis"/>
    <property type="evidence" value="ECO:0007669"/>
    <property type="project" value="TreeGrafter"/>
</dbReference>
<dbReference type="GO" id="GO:0015369">
    <property type="term" value="F:calcium:proton antiporter activity"/>
    <property type="evidence" value="ECO:0007669"/>
    <property type="project" value="TreeGrafter"/>
</dbReference>
<evidence type="ECO:0000256" key="3">
    <source>
        <dbReference type="ARBA" id="ARBA00022449"/>
    </source>
</evidence>
<dbReference type="PROSITE" id="PS50222">
    <property type="entry name" value="EF_HAND_2"/>
    <property type="match status" value="1"/>
</dbReference>
<organism evidence="12 13">
    <name type="scientific">Arachis hypogaea</name>
    <name type="common">Peanut</name>
    <dbReference type="NCBI Taxonomy" id="3818"/>
    <lineage>
        <taxon>Eukaryota</taxon>
        <taxon>Viridiplantae</taxon>
        <taxon>Streptophyta</taxon>
        <taxon>Embryophyta</taxon>
        <taxon>Tracheophyta</taxon>
        <taxon>Spermatophyta</taxon>
        <taxon>Magnoliopsida</taxon>
        <taxon>eudicotyledons</taxon>
        <taxon>Gunneridae</taxon>
        <taxon>Pentapetalae</taxon>
        <taxon>rosids</taxon>
        <taxon>fabids</taxon>
        <taxon>Fabales</taxon>
        <taxon>Fabaceae</taxon>
        <taxon>Papilionoideae</taxon>
        <taxon>50 kb inversion clade</taxon>
        <taxon>dalbergioids sensu lato</taxon>
        <taxon>Dalbergieae</taxon>
        <taxon>Pterocarpus clade</taxon>
        <taxon>Arachis</taxon>
    </lineage>
</organism>
<comment type="subcellular location">
    <subcellularLocation>
        <location evidence="1">Endomembrane system</location>
        <topology evidence="1">Multi-pass membrane protein</topology>
    </subcellularLocation>
</comment>
<feature type="transmembrane region" description="Helical" evidence="9">
    <location>
        <begin position="116"/>
        <end position="144"/>
    </location>
</feature>
<sequence>MAPSLTSRRVLLPLTVLVILCAHAHAVRFFSHSLPSSDLLSDGLPEPSSSDEKGSLIRLPTASSFRFLRAAESKCEQTYGFLPCTTTVLGNLFLIIVYGFLMYTAATYLSSGSELLLEILGPGIVGGLFLPILGALPDAMLILVSGLSGSKETAQDQVSVGMGLLAGSTVLLLTIIWGTCVIVGKCDLVNSVALDSVDTRGYSLTGISIDIVRYLIFCSIESYWSSGVSTDIWTSYAARIMIISVLPFLIVQLPQLLHSSSGRHLAVLIALIVSLLLLASYCFYQVFQPWIQRRKLEYVRHKHVILGLLRHLKQRALGRLLKENGEPDREIIRKLFTTIDENSDGNLTHGELRALVVGIQFEEVDLDHDDAVKRIMNDFDTSRNELVDEEEFVNGVCRWLDRARGSRPASGDAGPHTVKFLSNFHNETKREHDLLDVSGQNEEVSEGVEKSKWTTVKALLFLLLGTVIAAAFADPLVDAVDNFSDATSIPAFFISFIALPLATNSSEAVSAIIFASRDKRQTASLTFSEIYGAVTMNNVLCLSVFLALVYVRGLTWDFSSEVLVILVVCIVMGVLGSFRTCFPLWTAIIAILLYPFTLALVYVLDYVFGWS</sequence>
<feature type="transmembrane region" description="Helical" evidence="9">
    <location>
        <begin position="88"/>
        <end position="109"/>
    </location>
</feature>
<dbReference type="EMBL" id="SDMP01000007">
    <property type="protein sequence ID" value="RYR50660.1"/>
    <property type="molecule type" value="Genomic_DNA"/>
</dbReference>